<reference evidence="3 4" key="1">
    <citation type="submission" date="2019-12" db="EMBL/GenBank/DDBJ databases">
        <authorList>
            <person name="Zhao J."/>
        </authorList>
    </citation>
    <scope>NUCLEOTIDE SEQUENCE [LARGE SCALE GENOMIC DNA]</scope>
    <source>
        <strain evidence="3 4">S-15</strain>
    </source>
</reference>
<dbReference type="Pfam" id="PF00639">
    <property type="entry name" value="Rotamase"/>
    <property type="match status" value="1"/>
</dbReference>
<proteinExistence type="predicted"/>
<comment type="caution">
    <text evidence="3">The sequence shown here is derived from an EMBL/GenBank/DDBJ whole genome shotgun (WGS) entry which is preliminary data.</text>
</comment>
<sequence>MNFYKNLLFAAAAISINVAIGQEKDPVLLTIGEDKVLLSEFKSVYEKNNSNTQVAKSSPEEYLDLYVKFRLKVKQAMDLQMDTLPTFVQELEGYRKQLAQPYLTDEKTKERLKKETYERLQQEVRASHILIRVDETASAADTLKAYKKAQEARKKVLAGEDFAAVAKEYSEDPSVRNNNGDLGFFTAMFMVYPFEKAAYGTEVGEISDIIRTSYGYHIIKVTDKRKARGDIQVAHILVRFNDGAKEESVKDIAVSDSKKKIDEIYAKLKAGESFEELASLYSEDNKTAKSGGVLPPFGTGKMIQPFEDNAFELEEDGDFSEPFETQFGYHIIKRIKAFPIPSYDEMESKIEKNLSRDAKKLYTTEAVVNRLKKEYFFKEMKNNLKPFYSLGEEFEDKKWNGEGIKKSNQVMATFADQQITNQDFIDFLVKRTPDLRKQDRKILINKQYNHFINETMLDYEDSQLERKYPEFKALVQEYHDGILLFELTEDQVWNKAIIDTNGFKQFYEDNIMDYQWPERVDAVIYVANDLKIANNTYKLVRKRINKDWTPEDIKKMINETSQLNLEVLEGKYASQDNPYIDKVNWVPSLSKPIAIDGKYAVIEILGVIEPGAKSIEEIRGKITSDYQDYLEKEWIQSLRETYPVEVNQDVLNSIK</sequence>
<dbReference type="Gene3D" id="3.10.50.40">
    <property type="match status" value="2"/>
</dbReference>
<dbReference type="AlphaFoldDB" id="A0A6N9NNI6"/>
<dbReference type="Pfam" id="PF13616">
    <property type="entry name" value="Rotamase_3"/>
    <property type="match status" value="1"/>
</dbReference>
<evidence type="ECO:0000313" key="4">
    <source>
        <dbReference type="Proteomes" id="UP000470771"/>
    </source>
</evidence>
<dbReference type="SUPFAM" id="SSF54534">
    <property type="entry name" value="FKBP-like"/>
    <property type="match status" value="2"/>
</dbReference>
<keyword evidence="4" id="KW-1185">Reference proteome</keyword>
<dbReference type="Proteomes" id="UP000470771">
    <property type="component" value="Unassembled WGS sequence"/>
</dbReference>
<dbReference type="InterPro" id="IPR000297">
    <property type="entry name" value="PPIase_PpiC"/>
</dbReference>
<organism evidence="3 4">
    <name type="scientific">Acidiluteibacter ferrifornacis</name>
    <dbReference type="NCBI Taxonomy" id="2692424"/>
    <lineage>
        <taxon>Bacteria</taxon>
        <taxon>Pseudomonadati</taxon>
        <taxon>Bacteroidota</taxon>
        <taxon>Flavobacteriia</taxon>
        <taxon>Flavobacteriales</taxon>
        <taxon>Cryomorphaceae</taxon>
        <taxon>Acidiluteibacter</taxon>
    </lineage>
</organism>
<protein>
    <submittedName>
        <fullName evidence="3">Peptidylprolyl isomerase</fullName>
    </submittedName>
</protein>
<evidence type="ECO:0000313" key="3">
    <source>
        <dbReference type="EMBL" id="NBG66667.1"/>
    </source>
</evidence>
<keyword evidence="1 3" id="KW-0413">Isomerase</keyword>
<accession>A0A6N9NNI6</accession>
<dbReference type="GO" id="GO:0003755">
    <property type="term" value="F:peptidyl-prolyl cis-trans isomerase activity"/>
    <property type="evidence" value="ECO:0007669"/>
    <property type="project" value="UniProtKB-KW"/>
</dbReference>
<evidence type="ECO:0000259" key="2">
    <source>
        <dbReference type="PROSITE" id="PS50198"/>
    </source>
</evidence>
<dbReference type="PANTHER" id="PTHR47245:SF2">
    <property type="entry name" value="PEPTIDYL-PROLYL CIS-TRANS ISOMERASE HP_0175-RELATED"/>
    <property type="match status" value="1"/>
</dbReference>
<evidence type="ECO:0000256" key="1">
    <source>
        <dbReference type="PROSITE-ProRule" id="PRU00278"/>
    </source>
</evidence>
<name>A0A6N9NNI6_9FLAO</name>
<dbReference type="InterPro" id="IPR046357">
    <property type="entry name" value="PPIase_dom_sf"/>
</dbReference>
<dbReference type="PANTHER" id="PTHR47245">
    <property type="entry name" value="PEPTIDYLPROLYL ISOMERASE"/>
    <property type="match status" value="1"/>
</dbReference>
<keyword evidence="1" id="KW-0697">Rotamase</keyword>
<dbReference type="PROSITE" id="PS50198">
    <property type="entry name" value="PPIC_PPIASE_2"/>
    <property type="match status" value="2"/>
</dbReference>
<dbReference type="EMBL" id="WWNE01000008">
    <property type="protein sequence ID" value="NBG66667.1"/>
    <property type="molecule type" value="Genomic_DNA"/>
</dbReference>
<feature type="domain" description="PpiC" evidence="2">
    <location>
        <begin position="121"/>
        <end position="223"/>
    </location>
</feature>
<gene>
    <name evidence="3" type="ORF">GQN54_11125</name>
</gene>
<dbReference type="RefSeq" id="WP_160633620.1">
    <property type="nucleotide sequence ID" value="NZ_WWNE01000008.1"/>
</dbReference>
<feature type="domain" description="PpiC" evidence="2">
    <location>
        <begin position="228"/>
        <end position="336"/>
    </location>
</feature>
<dbReference type="InterPro" id="IPR050245">
    <property type="entry name" value="PrsA_foldase"/>
</dbReference>